<dbReference type="EMBL" id="CADCTV010001089">
    <property type="protein sequence ID" value="CAA9378420.1"/>
    <property type="molecule type" value="Genomic_DNA"/>
</dbReference>
<proteinExistence type="predicted"/>
<dbReference type="InterPro" id="IPR009045">
    <property type="entry name" value="Zn_M74/Hedgehog-like"/>
</dbReference>
<protein>
    <submittedName>
        <fullName evidence="1">Uncharacterized protein</fullName>
    </submittedName>
</protein>
<sequence length="291" mass="31211">EDFQEQVGGLSGAVKVEILSPGEKLQVPGADTLPEGAQIVLRPTDGAGGTGAASEVPASQAPGESGIWNIALRVRDAIRPASTVSVITLVPLSRKQGGRIGNYRIGNWPNEQGGATNPIYRPPAGMIEVTQANKETWLSEHIQLKDFITKGQEGVWPKYVVVQPPILDKIELVIQELETMGHPVKNIFAVSGFRTPAYNAGGGNTSGRGKLSRHMYGDAMDIAVDNDANGIMDDLNGDGRINLADARVIGQAVDRVESKYPNLVGGMHYYPPTGGHQGMVHIDTRGYRARW</sequence>
<dbReference type="AlphaFoldDB" id="A0A6J4N5Q6"/>
<feature type="non-terminal residue" evidence="1">
    <location>
        <position position="1"/>
    </location>
</feature>
<organism evidence="1">
    <name type="scientific">uncultured Gemmatimonadota bacterium</name>
    <dbReference type="NCBI Taxonomy" id="203437"/>
    <lineage>
        <taxon>Bacteria</taxon>
        <taxon>Pseudomonadati</taxon>
        <taxon>Gemmatimonadota</taxon>
        <taxon>environmental samples</taxon>
    </lineage>
</organism>
<gene>
    <name evidence="1" type="ORF">AVDCRST_MAG89-5189</name>
</gene>
<dbReference type="Gene3D" id="3.30.1380.10">
    <property type="match status" value="1"/>
</dbReference>
<accession>A0A6J4N5Q6</accession>
<evidence type="ECO:0000313" key="1">
    <source>
        <dbReference type="EMBL" id="CAA9378420.1"/>
    </source>
</evidence>
<reference evidence="1" key="1">
    <citation type="submission" date="2020-02" db="EMBL/GenBank/DDBJ databases">
        <authorList>
            <person name="Meier V. D."/>
        </authorList>
    </citation>
    <scope>NUCLEOTIDE SEQUENCE</scope>
    <source>
        <strain evidence="1">AVDCRST_MAG89</strain>
    </source>
</reference>
<name>A0A6J4N5Q6_9BACT</name>
<dbReference type="SUPFAM" id="SSF55166">
    <property type="entry name" value="Hedgehog/DD-peptidase"/>
    <property type="match status" value="1"/>
</dbReference>